<dbReference type="SUPFAM" id="SSF48452">
    <property type="entry name" value="TPR-like"/>
    <property type="match status" value="1"/>
</dbReference>
<feature type="repeat" description="PPR" evidence="3">
    <location>
        <begin position="329"/>
        <end position="363"/>
    </location>
</feature>
<feature type="repeat" description="PPR" evidence="3">
    <location>
        <begin position="679"/>
        <end position="709"/>
    </location>
</feature>
<dbReference type="Gene3D" id="1.25.40.10">
    <property type="entry name" value="Tetratricopeptide repeat domain"/>
    <property type="match status" value="6"/>
</dbReference>
<dbReference type="Proteomes" id="UP001345219">
    <property type="component" value="Chromosome 21"/>
</dbReference>
<feature type="repeat" description="PPR" evidence="3">
    <location>
        <begin position="609"/>
        <end position="643"/>
    </location>
</feature>
<dbReference type="EMBL" id="JAXIOK010000018">
    <property type="protein sequence ID" value="KAK4749788.1"/>
    <property type="molecule type" value="Genomic_DNA"/>
</dbReference>
<comment type="caution">
    <text evidence="4">The sequence shown here is derived from an EMBL/GenBank/DDBJ whole genome shotgun (WGS) entry which is preliminary data.</text>
</comment>
<gene>
    <name evidence="4" type="ORF">SAY87_027237</name>
</gene>
<comment type="similarity">
    <text evidence="1">Belongs to the PPR family. P subfamily.</text>
</comment>
<feature type="repeat" description="PPR" evidence="3">
    <location>
        <begin position="574"/>
        <end position="608"/>
    </location>
</feature>
<dbReference type="PANTHER" id="PTHR47447">
    <property type="entry name" value="OS03G0856100 PROTEIN"/>
    <property type="match status" value="1"/>
</dbReference>
<dbReference type="NCBIfam" id="TIGR00756">
    <property type="entry name" value="PPR"/>
    <property type="match status" value="11"/>
</dbReference>
<feature type="repeat" description="PPR" evidence="3">
    <location>
        <begin position="539"/>
        <end position="573"/>
    </location>
</feature>
<dbReference type="Pfam" id="PF01535">
    <property type="entry name" value="PPR"/>
    <property type="match status" value="6"/>
</dbReference>
<keyword evidence="5" id="KW-1185">Reference proteome</keyword>
<evidence type="ECO:0000256" key="2">
    <source>
        <dbReference type="ARBA" id="ARBA00022737"/>
    </source>
</evidence>
<evidence type="ECO:0000313" key="5">
    <source>
        <dbReference type="Proteomes" id="UP001345219"/>
    </source>
</evidence>
<evidence type="ECO:0000256" key="1">
    <source>
        <dbReference type="ARBA" id="ARBA00007626"/>
    </source>
</evidence>
<name>A0AAN7GT18_9MYRT</name>
<dbReference type="PANTHER" id="PTHR47447:SF21">
    <property type="entry name" value="PENTACOTRIPEPTIDE-REPEAT REGION OF PRORP DOMAIN-CONTAINING PROTEIN"/>
    <property type="match status" value="1"/>
</dbReference>
<feature type="repeat" description="PPR" evidence="3">
    <location>
        <begin position="205"/>
        <end position="239"/>
    </location>
</feature>
<sequence>MLISSCSCSRDLGTESLQRNFHPPLLRESHFSSFSRRRCAWVSSGASLSEQRIPRKKHSFPLLEQAALPESCSRLNGARVFVGSKVRCCSRTVFPNRPPVNGRKKKFGGILPSILRSLKSDDDVENTLTSLCENLTPKEQTVVLKELSSSGKRLIQVWEFFKSQKDYTPNVIHYNIVLRALGRSQRWDDLRICWVDMAKNGVLPTNNTYSMLVDVYGKAGLMKEAILWIKHMKIRGMFPDEVTMNTVVKVLKDSGEFDRADRFYKDWCAGRVELDGLELDLIVDSVNDSDLAEISYKHFLSTELFKIGGRAKSSSLLEMDACLPRRPQRTSTYNTLIDLYGKAGRLEAAANTFADMLRSGIPMDTVTFNTMIFTCGSHGRISEAETLLREMEVRGISPDTKTYNILLSLYADSGNMDAALNCYRQIRKAGLFPDVVTHRAVIYALCERNMVKEVDAVIEEVQKFGCQIDEHSLPVIVKVYVDGKLLIKAKSLVESFQKGRIISSKTRAAIMDVYAEKGLWAEAESLFLAKRDSAEQQKDVLEYNVMMKAYGKAKFYEKALSLFRAMKDQGTWPDECTYNSIIQMIAGGDLMEQARDLLAEMQRAGFKPNCLTYSASIGSYARLGLLSDAADLYREMEKQGVKPNEVVYGSLINGFVGIGRVKEAFRYFRRMEENGVRVNKIVLTSLIKAYAKMGYIERARSIYERMKSMEGGCDIVASNIMLGLYANLGMVSEAKGIFETLQSTGEADGISFAAMMRLYRSMGMLDEAVKVAEDMKEVGLLRDCNSYNKVMACYATKGLLRKCGELVHEMIVVRKILPDSGTFKVMFVVLKKEGMSIEAVSQLQSCYHRGKPYARQAIISCVFCIVGLHSFAQESCKTLLKAKVALDSSIYNTCIYIYGAMGETDQALHMFVKMQDEGLRPDIVTYINLLVSYGRAGMIEGVRRIHNMVNRGDLESNESLLKSVIEAYEQSNRHDLAELVSREMRLQLDSQVYAESETENDTDEMVPGTV</sequence>
<protein>
    <recommendedName>
        <fullName evidence="6">Pentatricopeptide repeat-containing protein</fullName>
    </recommendedName>
</protein>
<proteinExistence type="inferred from homology"/>
<dbReference type="InterPro" id="IPR011990">
    <property type="entry name" value="TPR-like_helical_dom_sf"/>
</dbReference>
<feature type="repeat" description="PPR" evidence="3">
    <location>
        <begin position="364"/>
        <end position="398"/>
    </location>
</feature>
<feature type="repeat" description="PPR" evidence="3">
    <location>
        <begin position="170"/>
        <end position="204"/>
    </location>
</feature>
<dbReference type="AlphaFoldDB" id="A0AAN7GT18"/>
<reference evidence="4 5" key="1">
    <citation type="journal article" date="2023" name="Hortic Res">
        <title>Pangenome of water caltrop reveals structural variations and asymmetric subgenome divergence after allopolyploidization.</title>
        <authorList>
            <person name="Zhang X."/>
            <person name="Chen Y."/>
            <person name="Wang L."/>
            <person name="Yuan Y."/>
            <person name="Fang M."/>
            <person name="Shi L."/>
            <person name="Lu R."/>
            <person name="Comes H.P."/>
            <person name="Ma Y."/>
            <person name="Chen Y."/>
            <person name="Huang G."/>
            <person name="Zhou Y."/>
            <person name="Zheng Z."/>
            <person name="Qiu Y."/>
        </authorList>
    </citation>
    <scope>NUCLEOTIDE SEQUENCE [LARGE SCALE GENOMIC DNA]</scope>
    <source>
        <tissue evidence="4">Roots</tissue>
    </source>
</reference>
<accession>A0AAN7GT18</accession>
<dbReference type="PROSITE" id="PS51375">
    <property type="entry name" value="PPR"/>
    <property type="match status" value="13"/>
</dbReference>
<keyword evidence="2" id="KW-0677">Repeat</keyword>
<dbReference type="InterPro" id="IPR002885">
    <property type="entry name" value="PPR_rpt"/>
</dbReference>
<evidence type="ECO:0008006" key="6">
    <source>
        <dbReference type="Google" id="ProtNLM"/>
    </source>
</evidence>
<feature type="repeat" description="PPR" evidence="3">
    <location>
        <begin position="644"/>
        <end position="678"/>
    </location>
</feature>
<organism evidence="4 5">
    <name type="scientific">Trapa incisa</name>
    <dbReference type="NCBI Taxonomy" id="236973"/>
    <lineage>
        <taxon>Eukaryota</taxon>
        <taxon>Viridiplantae</taxon>
        <taxon>Streptophyta</taxon>
        <taxon>Embryophyta</taxon>
        <taxon>Tracheophyta</taxon>
        <taxon>Spermatophyta</taxon>
        <taxon>Magnoliopsida</taxon>
        <taxon>eudicotyledons</taxon>
        <taxon>Gunneridae</taxon>
        <taxon>Pentapetalae</taxon>
        <taxon>rosids</taxon>
        <taxon>malvids</taxon>
        <taxon>Myrtales</taxon>
        <taxon>Lythraceae</taxon>
        <taxon>Trapa</taxon>
    </lineage>
</organism>
<evidence type="ECO:0000256" key="3">
    <source>
        <dbReference type="PROSITE-ProRule" id="PRU00708"/>
    </source>
</evidence>
<dbReference type="Pfam" id="PF13041">
    <property type="entry name" value="PPR_2"/>
    <property type="match status" value="5"/>
</dbReference>
<feature type="repeat" description="PPR" evidence="3">
    <location>
        <begin position="748"/>
        <end position="782"/>
    </location>
</feature>
<feature type="repeat" description="PPR" evidence="3">
    <location>
        <begin position="887"/>
        <end position="921"/>
    </location>
</feature>
<feature type="repeat" description="PPR" evidence="3">
    <location>
        <begin position="399"/>
        <end position="433"/>
    </location>
</feature>
<evidence type="ECO:0000313" key="4">
    <source>
        <dbReference type="EMBL" id="KAK4749788.1"/>
    </source>
</evidence>
<feature type="repeat" description="PPR" evidence="3">
    <location>
        <begin position="434"/>
        <end position="468"/>
    </location>
</feature>